<protein>
    <submittedName>
        <fullName evidence="3">Ribosomal protein S18 acetylase RimI-like enzyme</fullName>
    </submittedName>
</protein>
<feature type="domain" description="N-acetyltransferase" evidence="2">
    <location>
        <begin position="13"/>
        <end position="150"/>
    </location>
</feature>
<evidence type="ECO:0000313" key="4">
    <source>
        <dbReference type="Proteomes" id="UP000285120"/>
    </source>
</evidence>
<sequence length="150" mass="16897">MKVYEVPKDASEEMIKDVADLLMGQMESIGLDNAYDLLIDSIHLTLEEGSNAHLFVADVDGAILGAAFMNISISLDKGGKYIWLNDLFVDKNHRNRGIAKKMLLKIIYWAENNELKGIELETGINNEATKALYNSLGFYDVVSKRYGFRF</sequence>
<dbReference type="PANTHER" id="PTHR13947:SF37">
    <property type="entry name" value="LD18367P"/>
    <property type="match status" value="1"/>
</dbReference>
<evidence type="ECO:0000256" key="1">
    <source>
        <dbReference type="ARBA" id="ARBA00022679"/>
    </source>
</evidence>
<dbReference type="Gene3D" id="3.40.630.30">
    <property type="match status" value="1"/>
</dbReference>
<dbReference type="InterPro" id="IPR016181">
    <property type="entry name" value="Acyl_CoA_acyltransferase"/>
</dbReference>
<dbReference type="GO" id="GO:0008080">
    <property type="term" value="F:N-acetyltransferase activity"/>
    <property type="evidence" value="ECO:0007669"/>
    <property type="project" value="InterPro"/>
</dbReference>
<reference evidence="3 4" key="1">
    <citation type="submission" date="2018-09" db="EMBL/GenBank/DDBJ databases">
        <title>Genomic Encyclopedia of Archaeal and Bacterial Type Strains, Phase II (KMG-II): from individual species to whole genera.</title>
        <authorList>
            <person name="Goeker M."/>
        </authorList>
    </citation>
    <scope>NUCLEOTIDE SEQUENCE [LARGE SCALE GENOMIC DNA]</scope>
    <source>
        <strain evidence="3 4">DSM 17008</strain>
    </source>
</reference>
<dbReference type="InterPro" id="IPR050769">
    <property type="entry name" value="NAT_camello-type"/>
</dbReference>
<proteinExistence type="predicted"/>
<organism evidence="3 4">
    <name type="scientific">Sinobaca qinghaiensis</name>
    <dbReference type="NCBI Taxonomy" id="342944"/>
    <lineage>
        <taxon>Bacteria</taxon>
        <taxon>Bacillati</taxon>
        <taxon>Bacillota</taxon>
        <taxon>Bacilli</taxon>
        <taxon>Bacillales</taxon>
        <taxon>Sporolactobacillaceae</taxon>
        <taxon>Sinobaca</taxon>
    </lineage>
</organism>
<dbReference type="EMBL" id="RAPK01000007">
    <property type="protein sequence ID" value="RKD75612.1"/>
    <property type="molecule type" value="Genomic_DNA"/>
</dbReference>
<keyword evidence="1" id="KW-0808">Transferase</keyword>
<keyword evidence="4" id="KW-1185">Reference proteome</keyword>
<dbReference type="GO" id="GO:0005840">
    <property type="term" value="C:ribosome"/>
    <property type="evidence" value="ECO:0007669"/>
    <property type="project" value="UniProtKB-KW"/>
</dbReference>
<evidence type="ECO:0000259" key="2">
    <source>
        <dbReference type="PROSITE" id="PS51186"/>
    </source>
</evidence>
<dbReference type="PANTHER" id="PTHR13947">
    <property type="entry name" value="GNAT FAMILY N-ACETYLTRANSFERASE"/>
    <property type="match status" value="1"/>
</dbReference>
<dbReference type="PROSITE" id="PS51186">
    <property type="entry name" value="GNAT"/>
    <property type="match status" value="1"/>
</dbReference>
<dbReference type="AlphaFoldDB" id="A0A419V6K0"/>
<evidence type="ECO:0000313" key="3">
    <source>
        <dbReference type="EMBL" id="RKD75612.1"/>
    </source>
</evidence>
<name>A0A419V6K0_9BACL</name>
<dbReference type="SUPFAM" id="SSF55729">
    <property type="entry name" value="Acyl-CoA N-acyltransferases (Nat)"/>
    <property type="match status" value="1"/>
</dbReference>
<keyword evidence="3" id="KW-0689">Ribosomal protein</keyword>
<dbReference type="OrthoDB" id="2900974at2"/>
<comment type="caution">
    <text evidence="3">The sequence shown here is derived from an EMBL/GenBank/DDBJ whole genome shotgun (WGS) entry which is preliminary data.</text>
</comment>
<dbReference type="RefSeq" id="WP_120192476.1">
    <property type="nucleotide sequence ID" value="NZ_RAPK01000007.1"/>
</dbReference>
<dbReference type="CDD" id="cd04301">
    <property type="entry name" value="NAT_SF"/>
    <property type="match status" value="1"/>
</dbReference>
<gene>
    <name evidence="3" type="ORF">ATL39_1313</name>
</gene>
<dbReference type="Proteomes" id="UP000285120">
    <property type="component" value="Unassembled WGS sequence"/>
</dbReference>
<dbReference type="Pfam" id="PF00583">
    <property type="entry name" value="Acetyltransf_1"/>
    <property type="match status" value="1"/>
</dbReference>
<accession>A0A419V6K0</accession>
<keyword evidence="3" id="KW-0687">Ribonucleoprotein</keyword>
<dbReference type="InterPro" id="IPR000182">
    <property type="entry name" value="GNAT_dom"/>
</dbReference>